<comment type="caution">
    <text evidence="2">The sequence shown here is derived from an EMBL/GenBank/DDBJ whole genome shotgun (WGS) entry which is preliminary data.</text>
</comment>
<dbReference type="InterPro" id="IPR013783">
    <property type="entry name" value="Ig-like_fold"/>
</dbReference>
<proteinExistence type="predicted"/>
<keyword evidence="1" id="KW-0812">Transmembrane</keyword>
<sequence length="471" mass="51165">MPATTRRCGWNWRPDLLPQGDKGMGRCPANISMVRYYHLAGYGCAATKSQVNLKDIKEGALTLCFSSWTSFSSHRSPAMADNALVLFISALVLAGAIALIALALRWRRKRRKARGNPDPAQDYAARTDWSGSRRLLNYSSFVFMDVDGDGKFGQADRPIAGIVVRAYDEKGSFLAALRTNGGGFANFPMSTKKRRALLRAPGTYRFVVSVPRGWRVSTNNQDQSLRLMELPGSPSGLAGEELPRAVGLSPARFVRGKAAAEATLTLLGDGMVLDTKPLAPGAFRFDVPVDADTVMISGSGLDRRLPLSPYAADLGLLQRGAISGEAALETIGFNDVTRLPFQKVRSGYGGLDWRNLNALTGHYVKNSEGYVNGSLSRCYVAYTSSGHRAEFGSNEPFGFHSVMLTAAWLASEGEVALIESWLGEELIASDEVVLSALAPVHYAPMLKAVTRVRISTRHCWQAVLDELVVAR</sequence>
<name>A0ABU4XAE5_9HYPH</name>
<dbReference type="EMBL" id="JAVIIZ010000003">
    <property type="protein sequence ID" value="MDX8471762.1"/>
    <property type="molecule type" value="Genomic_DNA"/>
</dbReference>
<evidence type="ECO:0000313" key="3">
    <source>
        <dbReference type="Proteomes" id="UP001271780"/>
    </source>
</evidence>
<dbReference type="Gene3D" id="2.60.40.10">
    <property type="entry name" value="Immunoglobulins"/>
    <property type="match status" value="1"/>
</dbReference>
<evidence type="ECO:0008006" key="4">
    <source>
        <dbReference type="Google" id="ProtNLM"/>
    </source>
</evidence>
<dbReference type="SUPFAM" id="SSF117074">
    <property type="entry name" value="Hypothetical protein PA1324"/>
    <property type="match status" value="1"/>
</dbReference>
<protein>
    <recommendedName>
        <fullName evidence="4">SD-repeat containing protein B domain-containing protein</fullName>
    </recommendedName>
</protein>
<keyword evidence="1" id="KW-1133">Transmembrane helix</keyword>
<keyword evidence="1" id="KW-0472">Membrane</keyword>
<gene>
    <name evidence="2" type="ORF">RFM27_06745</name>
</gene>
<reference evidence="2 3" key="1">
    <citation type="submission" date="2023-08" db="EMBL/GenBank/DDBJ databases">
        <title>Implementing the SeqCode for naming new Mesorhizobium species isolated from Vachellia karroo root nodules.</title>
        <authorList>
            <person name="Van Lill M."/>
        </authorList>
    </citation>
    <scope>NUCLEOTIDE SEQUENCE [LARGE SCALE GENOMIC DNA]</scope>
    <source>
        <strain evidence="2 3">VK23A</strain>
    </source>
</reference>
<keyword evidence="3" id="KW-1185">Reference proteome</keyword>
<dbReference type="Proteomes" id="UP001271780">
    <property type="component" value="Unassembled WGS sequence"/>
</dbReference>
<evidence type="ECO:0000313" key="2">
    <source>
        <dbReference type="EMBL" id="MDX8471762.1"/>
    </source>
</evidence>
<accession>A0ABU4XAE5</accession>
<feature type="transmembrane region" description="Helical" evidence="1">
    <location>
        <begin position="83"/>
        <end position="104"/>
    </location>
</feature>
<organism evidence="2 3">
    <name type="scientific">Mesorhizobium dulcispinae</name>
    <dbReference type="NCBI Taxonomy" id="3072316"/>
    <lineage>
        <taxon>Bacteria</taxon>
        <taxon>Pseudomonadati</taxon>
        <taxon>Pseudomonadota</taxon>
        <taxon>Alphaproteobacteria</taxon>
        <taxon>Hyphomicrobiales</taxon>
        <taxon>Phyllobacteriaceae</taxon>
        <taxon>Mesorhizobium</taxon>
    </lineage>
</organism>
<dbReference type="RefSeq" id="WP_320316123.1">
    <property type="nucleotide sequence ID" value="NZ_JAVIIX010000004.1"/>
</dbReference>
<evidence type="ECO:0000256" key="1">
    <source>
        <dbReference type="SAM" id="Phobius"/>
    </source>
</evidence>